<evidence type="ECO:0000256" key="11">
    <source>
        <dbReference type="SAM" id="MobiDB-lite"/>
    </source>
</evidence>
<evidence type="ECO:0000256" key="7">
    <source>
        <dbReference type="ARBA" id="ARBA00022917"/>
    </source>
</evidence>
<comment type="similarity">
    <text evidence="2">Belongs to the class-I aminoacyl-tRNA synthetase family.</text>
</comment>
<evidence type="ECO:0000256" key="6">
    <source>
        <dbReference type="ARBA" id="ARBA00022840"/>
    </source>
</evidence>
<evidence type="ECO:0000256" key="9">
    <source>
        <dbReference type="ARBA" id="ARBA00033323"/>
    </source>
</evidence>
<evidence type="ECO:0000313" key="13">
    <source>
        <dbReference type="Proteomes" id="UP001224775"/>
    </source>
</evidence>
<keyword evidence="6" id="KW-0067">ATP-binding</keyword>
<evidence type="ECO:0000256" key="2">
    <source>
        <dbReference type="ARBA" id="ARBA00005594"/>
    </source>
</evidence>
<keyword evidence="8" id="KW-0030">Aminoacyl-tRNA synthetase</keyword>
<proteinExistence type="inferred from homology"/>
<dbReference type="Gene3D" id="1.10.240.10">
    <property type="entry name" value="Tyrosyl-Transfer RNA Synthetase"/>
    <property type="match status" value="1"/>
</dbReference>
<dbReference type="GO" id="GO:0006437">
    <property type="term" value="P:tyrosyl-tRNA aminoacylation"/>
    <property type="evidence" value="ECO:0007669"/>
    <property type="project" value="TreeGrafter"/>
</dbReference>
<evidence type="ECO:0000256" key="1">
    <source>
        <dbReference type="ARBA" id="ARBA00002025"/>
    </source>
</evidence>
<protein>
    <recommendedName>
        <fullName evidence="3">tyrosine--tRNA ligase</fullName>
        <ecNumber evidence="3">6.1.1.1</ecNumber>
    </recommendedName>
    <alternativeName>
        <fullName evidence="9">Tyrosyl-tRNA synthetase</fullName>
    </alternativeName>
</protein>
<dbReference type="FunFam" id="3.40.50.620:FF:000085">
    <property type="entry name" value="Tyrosine--tRNA ligase 1 cytoplasmic"/>
    <property type="match status" value="1"/>
</dbReference>
<dbReference type="GO" id="GO:0004831">
    <property type="term" value="F:tyrosine-tRNA ligase activity"/>
    <property type="evidence" value="ECO:0007669"/>
    <property type="project" value="UniProtKB-EC"/>
</dbReference>
<feature type="region of interest" description="Disordered" evidence="11">
    <location>
        <begin position="710"/>
        <end position="733"/>
    </location>
</feature>
<feature type="region of interest" description="Disordered" evidence="11">
    <location>
        <begin position="276"/>
        <end position="299"/>
    </location>
</feature>
<dbReference type="InterPro" id="IPR002305">
    <property type="entry name" value="aa-tRNA-synth_Ic"/>
</dbReference>
<accession>A0AAD8XW81</accession>
<sequence>MPKKEAPPPRPWTDDLEADLQRILTVGEECISAKELQSLILSKGRGTPDDGPRIRLYDGFEPSGRMHIAQGLLKSVNVNKCTADGTHSTFCFWVADWFALMNDKMGGDLQKIVIVGKYLIEVWKAAGMDLSNVEFRWASEEITDNAHIYWPIMLDVARRFNVTRIKKCCQIMGRLEGNLTAAQVLYPLMQCTDVFFLKADICQLGVDQRKVNMLAREYCDAAKKKYKPVILSHHMLYGLKKGQEKMSKSDPDSAIFMEDTVEDVRRKITKAYCPTAEEGGAAAGEEEKTTAESGDAGKESMHLTEDTLKNPILDYVQHIVMSPPGATFTCATSTSAAPEGHTYDKYEAVKEDFLAGNITPDQLKEGLIESLNTLLQPVRDHFTNDETAKGLLEQVREFKREAAPVASGDEAPKVFRLDLVKEGVVQPNSHLVMTPLPSSTPTMQSAADILTKLKAADADTPKVLLLRDWTALVNNALDADVKLIPAYHAILLSTLRALDIHLHGEDGAIMKNVTIVLQSEAILKDPSNYWISVINAGRHFQLDTVMGGMKDADCVGKVIGRLMMIGDVLGVNPESIALEMENDGDVNISNAMANMNLEGDDSATSPSTQSVEATLIEEFYSVKLSHPSLQSILPVPTITHNTCSPNLALQQPRESIAHKQEIDEYFLTDDPKVNGKSKMKKAFCEPGNIDFCPPIALLTYFGGLDSGSSGSGSGAGKGVTISRSPENGGDVTYTSKSQVEADFESGALHPGDLKGCISTIMVEVLTKTSEAIKKDGSAAKGVKALKAWEKKMSKQKKK</sequence>
<dbReference type="Proteomes" id="UP001224775">
    <property type="component" value="Unassembled WGS sequence"/>
</dbReference>
<dbReference type="Gene3D" id="3.40.50.620">
    <property type="entry name" value="HUPs"/>
    <property type="match status" value="2"/>
</dbReference>
<dbReference type="PANTHER" id="PTHR46264">
    <property type="entry name" value="TYROSINE-TRNA LIGASE"/>
    <property type="match status" value="1"/>
</dbReference>
<dbReference type="AlphaFoldDB" id="A0AAD8XW81"/>
<reference evidence="12" key="1">
    <citation type="submission" date="2023-06" db="EMBL/GenBank/DDBJ databases">
        <title>Survivors Of The Sea: Transcriptome response of Skeletonema marinoi to long-term dormancy.</title>
        <authorList>
            <person name="Pinder M.I.M."/>
            <person name="Kourtchenko O."/>
            <person name="Robertson E.K."/>
            <person name="Larsson T."/>
            <person name="Maumus F."/>
            <person name="Osuna-Cruz C.M."/>
            <person name="Vancaester E."/>
            <person name="Stenow R."/>
            <person name="Vandepoele K."/>
            <person name="Ploug H."/>
            <person name="Bruchert V."/>
            <person name="Godhe A."/>
            <person name="Topel M."/>
        </authorList>
    </citation>
    <scope>NUCLEOTIDE SEQUENCE</scope>
    <source>
        <strain evidence="12">R05AC</strain>
    </source>
</reference>
<organism evidence="12 13">
    <name type="scientific">Skeletonema marinoi</name>
    <dbReference type="NCBI Taxonomy" id="267567"/>
    <lineage>
        <taxon>Eukaryota</taxon>
        <taxon>Sar</taxon>
        <taxon>Stramenopiles</taxon>
        <taxon>Ochrophyta</taxon>
        <taxon>Bacillariophyta</taxon>
        <taxon>Coscinodiscophyceae</taxon>
        <taxon>Thalassiosirophycidae</taxon>
        <taxon>Thalassiosirales</taxon>
        <taxon>Skeletonemataceae</taxon>
        <taxon>Skeletonema</taxon>
        <taxon>Skeletonema marinoi-dohrnii complex</taxon>
    </lineage>
</organism>
<dbReference type="EMBL" id="JATAAI010000036">
    <property type="protein sequence ID" value="KAK1734991.1"/>
    <property type="molecule type" value="Genomic_DNA"/>
</dbReference>
<dbReference type="Pfam" id="PF00579">
    <property type="entry name" value="tRNA-synt_1b"/>
    <property type="match status" value="1"/>
</dbReference>
<dbReference type="EC" id="6.1.1.1" evidence="3"/>
<evidence type="ECO:0000313" key="12">
    <source>
        <dbReference type="EMBL" id="KAK1734991.1"/>
    </source>
</evidence>
<comment type="function">
    <text evidence="1">Catalyzes the attachment of tyrosine to tRNA(Tyr) in a two-step reaction: tyrosine is first activated by ATP to form Tyr-AMP and then transferred to the acceptor end of tRNA(Tyr).</text>
</comment>
<comment type="catalytic activity">
    <reaction evidence="10">
        <text>tRNA(Tyr) + L-tyrosine + ATP = L-tyrosyl-tRNA(Tyr) + AMP + diphosphate + H(+)</text>
        <dbReference type="Rhea" id="RHEA:10220"/>
        <dbReference type="Rhea" id="RHEA-COMP:9706"/>
        <dbReference type="Rhea" id="RHEA-COMP:9707"/>
        <dbReference type="ChEBI" id="CHEBI:15378"/>
        <dbReference type="ChEBI" id="CHEBI:30616"/>
        <dbReference type="ChEBI" id="CHEBI:33019"/>
        <dbReference type="ChEBI" id="CHEBI:58315"/>
        <dbReference type="ChEBI" id="CHEBI:78442"/>
        <dbReference type="ChEBI" id="CHEBI:78536"/>
        <dbReference type="ChEBI" id="CHEBI:456215"/>
        <dbReference type="EC" id="6.1.1.1"/>
    </reaction>
</comment>
<evidence type="ECO:0000256" key="5">
    <source>
        <dbReference type="ARBA" id="ARBA00022741"/>
    </source>
</evidence>
<keyword evidence="4 12" id="KW-0436">Ligase</keyword>
<evidence type="ECO:0000256" key="3">
    <source>
        <dbReference type="ARBA" id="ARBA00013160"/>
    </source>
</evidence>
<dbReference type="InterPro" id="IPR014729">
    <property type="entry name" value="Rossmann-like_a/b/a_fold"/>
</dbReference>
<keyword evidence="13" id="KW-1185">Reference proteome</keyword>
<comment type="caution">
    <text evidence="12">The sequence shown here is derived from an EMBL/GenBank/DDBJ whole genome shotgun (WGS) entry which is preliminary data.</text>
</comment>
<dbReference type="SUPFAM" id="SSF52374">
    <property type="entry name" value="Nucleotidylyl transferase"/>
    <property type="match status" value="1"/>
</dbReference>
<dbReference type="GO" id="GO:0005524">
    <property type="term" value="F:ATP binding"/>
    <property type="evidence" value="ECO:0007669"/>
    <property type="project" value="UniProtKB-KW"/>
</dbReference>
<keyword evidence="7" id="KW-0648">Protein biosynthesis</keyword>
<evidence type="ECO:0000256" key="4">
    <source>
        <dbReference type="ARBA" id="ARBA00022598"/>
    </source>
</evidence>
<dbReference type="InterPro" id="IPR050489">
    <property type="entry name" value="Tyr-tRNA_synthase"/>
</dbReference>
<dbReference type="GO" id="GO:0005737">
    <property type="term" value="C:cytoplasm"/>
    <property type="evidence" value="ECO:0007669"/>
    <property type="project" value="TreeGrafter"/>
</dbReference>
<dbReference type="NCBIfam" id="NF006330">
    <property type="entry name" value="PRK08560.1"/>
    <property type="match status" value="1"/>
</dbReference>
<feature type="compositionally biased region" description="Basic and acidic residues" evidence="11">
    <location>
        <begin position="285"/>
        <end position="299"/>
    </location>
</feature>
<evidence type="ECO:0000256" key="8">
    <source>
        <dbReference type="ARBA" id="ARBA00023146"/>
    </source>
</evidence>
<dbReference type="PANTHER" id="PTHR46264:SF4">
    <property type="entry name" value="TYROSINE--TRNA LIGASE, CYTOPLASMIC"/>
    <property type="match status" value="1"/>
</dbReference>
<name>A0AAD8XW81_9STRA</name>
<gene>
    <name evidence="12" type="ORF">QTG54_014451</name>
</gene>
<evidence type="ECO:0000256" key="10">
    <source>
        <dbReference type="ARBA" id="ARBA00048248"/>
    </source>
</evidence>
<keyword evidence="5" id="KW-0547">Nucleotide-binding</keyword>